<feature type="chain" id="PRO_5042682460" evidence="4">
    <location>
        <begin position="21"/>
        <end position="626"/>
    </location>
</feature>
<dbReference type="Proteomes" id="UP000661280">
    <property type="component" value="Chromosome 1"/>
</dbReference>
<evidence type="ECO:0000256" key="3">
    <source>
        <dbReference type="PIRSR" id="PIRSR000137-2"/>
    </source>
</evidence>
<comment type="similarity">
    <text evidence="1">Belongs to the GMC oxidoreductase family.</text>
</comment>
<feature type="binding site" evidence="3">
    <location>
        <position position="143"/>
    </location>
    <ligand>
        <name>FAD</name>
        <dbReference type="ChEBI" id="CHEBI:57692"/>
    </ligand>
</feature>
<dbReference type="RefSeq" id="XP_041537691.1">
    <property type="nucleotide sequence ID" value="XM_041693112.1"/>
</dbReference>
<dbReference type="InterPro" id="IPR012132">
    <property type="entry name" value="GMC_OxRdtase"/>
</dbReference>
<dbReference type="InterPro" id="IPR007867">
    <property type="entry name" value="GMC_OxRtase_C"/>
</dbReference>
<dbReference type="GO" id="GO:0050660">
    <property type="term" value="F:flavin adenine dinucleotide binding"/>
    <property type="evidence" value="ECO:0007669"/>
    <property type="project" value="InterPro"/>
</dbReference>
<comment type="cofactor">
    <cofactor evidence="3">
        <name>FAD</name>
        <dbReference type="ChEBI" id="CHEBI:57692"/>
    </cofactor>
</comment>
<sequence length="626" mass="67859">MMQILGTLLTLASLAALAIAHDGPDLNLFDYDQRGPLLGTWFGIPGQNATFDYVVIGGGTAGLTIASRLVKSGYLSVAVVEAGGFYEIDNGDLSVVPEYSTFFSGPDMSDFQPLVDWNFLIQPQESLGNRTLHYPRGKTLGGTSGRNYMYYHRPTIGSLHKWAEEVGDKSYEFPSMLPYYKKSVHFTPPDEKLFINSTNIQNPEAFSSTGGPLEVSSGNFVDGFGTWFRKALIALGLKQTEFNSGNLSGSGYMTLTINPINAHRSSSETSFLQSTLNSGLGPVVYHKTFAQKILFDNHRVATGVQVETAGTFGIPPVNFTLSAQKEVILSAGAIQSPHLLMVSGIGPHDQLFRFNISCISHLPGVGQNLQDHPTAGTTHRVDVPTVASLAGDDSLVESNVKQYIVNATGPLSIPGPGYFGWEKLPKPYRWRLSNESIQALSTLPDDWPETVYTPLGYPQPKNASAGQIYATISFVNVAPFSRGNISLAGPNMTTPPIINPQWLANTTDMEIMVGAFNRSRQIWAKLADLGVADPVEFTPGNNVTTYDQILDFIRGSLTTISHGSSTCKMGRKDDPMAVVDSSARVYGVQKLRVVDASSFPFLPPGAPQSTVYAFAEKIAEEILYGL</sequence>
<evidence type="ECO:0000313" key="9">
    <source>
        <dbReference type="Proteomes" id="UP000661280"/>
    </source>
</evidence>
<dbReference type="PIRSF" id="PIRSF000137">
    <property type="entry name" value="Alcohol_oxidase"/>
    <property type="match status" value="1"/>
</dbReference>
<reference evidence="8" key="2">
    <citation type="submission" date="2016-02" db="EMBL/GenBank/DDBJ databases">
        <title>Genome sequencing of Aspergillus luchuensis NBRC 4314.</title>
        <authorList>
            <person name="Yamada O."/>
        </authorList>
    </citation>
    <scope>NUCLEOTIDE SEQUENCE [LARGE SCALE GENOMIC DNA]</scope>
    <source>
        <strain evidence="8">RIB 2604</strain>
    </source>
</reference>
<gene>
    <name evidence="6" type="ORF">AKAW2_10971S</name>
    <name evidence="7" type="ORF">RIB2604_01710030</name>
</gene>
<evidence type="ECO:0000313" key="8">
    <source>
        <dbReference type="Proteomes" id="UP000075230"/>
    </source>
</evidence>
<dbReference type="InterPro" id="IPR000172">
    <property type="entry name" value="GMC_OxRdtase_N"/>
</dbReference>
<dbReference type="KEGG" id="aluc:AKAW2_10971S"/>
<reference evidence="6" key="3">
    <citation type="submission" date="2021-01" db="EMBL/GenBank/DDBJ databases">
        <authorList>
            <consortium name="Aspergillus luchuensis mut. kawachii IFO 4304 genome sequencing consortium"/>
            <person name="Kazuki M."/>
            <person name="Futagami T."/>
        </authorList>
    </citation>
    <scope>NUCLEOTIDE SEQUENCE</scope>
    <source>
        <strain evidence="6">IFO 4308</strain>
    </source>
</reference>
<evidence type="ECO:0000313" key="7">
    <source>
        <dbReference type="EMBL" id="GAT23861.1"/>
    </source>
</evidence>
<proteinExistence type="inferred from homology"/>
<feature type="binding site" evidence="3">
    <location>
        <begin position="607"/>
        <end position="608"/>
    </location>
    <ligand>
        <name>FAD</name>
        <dbReference type="ChEBI" id="CHEBI:57692"/>
    </ligand>
</feature>
<accession>A0A146FEQ7</accession>
<dbReference type="PANTHER" id="PTHR11552:SF138">
    <property type="entry name" value="DEHYDROGENASE PKFF-RELATED"/>
    <property type="match status" value="1"/>
</dbReference>
<evidence type="ECO:0000259" key="5">
    <source>
        <dbReference type="PROSITE" id="PS00624"/>
    </source>
</evidence>
<dbReference type="VEuPathDB" id="FungiDB:ASPFODRAFT_181872"/>
<dbReference type="Pfam" id="PF05199">
    <property type="entry name" value="GMC_oxred_C"/>
    <property type="match status" value="1"/>
</dbReference>
<dbReference type="Gene3D" id="3.30.560.10">
    <property type="entry name" value="Glucose Oxidase, domain 3"/>
    <property type="match status" value="1"/>
</dbReference>
<evidence type="ECO:0000256" key="4">
    <source>
        <dbReference type="SAM" id="SignalP"/>
    </source>
</evidence>
<feature type="domain" description="Glucose-methanol-choline oxidoreductase N-terminal" evidence="5">
    <location>
        <begin position="332"/>
        <end position="346"/>
    </location>
</feature>
<dbReference type="AlphaFoldDB" id="A0A146FEQ7"/>
<dbReference type="Proteomes" id="UP000075230">
    <property type="component" value="Unassembled WGS sequence"/>
</dbReference>
<dbReference type="Gene3D" id="3.50.50.60">
    <property type="entry name" value="FAD/NAD(P)-binding domain"/>
    <property type="match status" value="1"/>
</dbReference>
<dbReference type="EMBL" id="BCWF01000017">
    <property type="protein sequence ID" value="GAT23861.1"/>
    <property type="molecule type" value="Genomic_DNA"/>
</dbReference>
<dbReference type="InterPro" id="IPR036188">
    <property type="entry name" value="FAD/NAD-bd_sf"/>
</dbReference>
<dbReference type="PANTHER" id="PTHR11552">
    <property type="entry name" value="GLUCOSE-METHANOL-CHOLINE GMC OXIDOREDUCTASE"/>
    <property type="match status" value="1"/>
</dbReference>
<evidence type="ECO:0000313" key="6">
    <source>
        <dbReference type="EMBL" id="BCR93925.1"/>
    </source>
</evidence>
<protein>
    <submittedName>
        <fullName evidence="7">GMC oxidoreductase</fullName>
    </submittedName>
</protein>
<dbReference type="EMBL" id="AP024425">
    <property type="protein sequence ID" value="BCR93925.1"/>
    <property type="molecule type" value="Genomic_DNA"/>
</dbReference>
<keyword evidence="3" id="KW-0285">Flavoprotein</keyword>
<dbReference type="Pfam" id="PF00732">
    <property type="entry name" value="GMC_oxred_N"/>
    <property type="match status" value="1"/>
</dbReference>
<dbReference type="PROSITE" id="PS00624">
    <property type="entry name" value="GMC_OXRED_2"/>
    <property type="match status" value="1"/>
</dbReference>
<keyword evidence="2" id="KW-0325">Glycoprotein</keyword>
<evidence type="ECO:0000256" key="2">
    <source>
        <dbReference type="ARBA" id="ARBA00023180"/>
    </source>
</evidence>
<name>A0A146FEQ7_ASPKA</name>
<reference evidence="7 8" key="1">
    <citation type="journal article" date="2016" name="DNA Res.">
        <title>Genome sequence of Aspergillus luchuensis NBRC 4314.</title>
        <authorList>
            <person name="Yamada O."/>
            <person name="Machida M."/>
            <person name="Hosoyama A."/>
            <person name="Goto M."/>
            <person name="Takahashi T."/>
            <person name="Futagami T."/>
            <person name="Yamagata Y."/>
            <person name="Takeuchi M."/>
            <person name="Kobayashi T."/>
            <person name="Koike H."/>
            <person name="Abe K."/>
            <person name="Asai K."/>
            <person name="Arita M."/>
            <person name="Fujita N."/>
            <person name="Fukuda K."/>
            <person name="Higa K."/>
            <person name="Horikawa H."/>
            <person name="Ishikawa T."/>
            <person name="Jinno K."/>
            <person name="Kato Y."/>
            <person name="Kirimura K."/>
            <person name="Mizutani O."/>
            <person name="Nakasone K."/>
            <person name="Sano M."/>
            <person name="Shiraishi Y."/>
            <person name="Tsukahara M."/>
            <person name="Gomi K."/>
        </authorList>
    </citation>
    <scope>NUCLEOTIDE SEQUENCE [LARGE SCALE GENOMIC DNA]</scope>
    <source>
        <strain evidence="7 8">RIB 2604</strain>
    </source>
</reference>
<dbReference type="SUPFAM" id="SSF54373">
    <property type="entry name" value="FAD-linked reductases, C-terminal domain"/>
    <property type="match status" value="1"/>
</dbReference>
<keyword evidence="3" id="KW-0274">FAD</keyword>
<keyword evidence="4" id="KW-0732">Signal</keyword>
<dbReference type="OrthoDB" id="269227at2759"/>
<dbReference type="GeneID" id="64955250"/>
<keyword evidence="9" id="KW-1185">Reference proteome</keyword>
<feature type="signal peptide" evidence="4">
    <location>
        <begin position="1"/>
        <end position="20"/>
    </location>
</feature>
<evidence type="ECO:0000256" key="1">
    <source>
        <dbReference type="ARBA" id="ARBA00010790"/>
    </source>
</evidence>
<dbReference type="GO" id="GO:0044550">
    <property type="term" value="P:secondary metabolite biosynthetic process"/>
    <property type="evidence" value="ECO:0007669"/>
    <property type="project" value="TreeGrafter"/>
</dbReference>
<reference evidence="6" key="4">
    <citation type="submission" date="2021-02" db="EMBL/GenBank/DDBJ databases">
        <title>Aspergillus luchuensis mut. kawachii IFO 4304 genome sequence.</title>
        <authorList>
            <person name="Mori K."/>
            <person name="Kadooka C."/>
            <person name="Goto M."/>
            <person name="Futagami T."/>
        </authorList>
    </citation>
    <scope>NUCLEOTIDE SEQUENCE</scope>
    <source>
        <strain evidence="6">IFO 4308</strain>
    </source>
</reference>
<dbReference type="SUPFAM" id="SSF51905">
    <property type="entry name" value="FAD/NAD(P)-binding domain"/>
    <property type="match status" value="1"/>
</dbReference>
<dbReference type="GO" id="GO:0016614">
    <property type="term" value="F:oxidoreductase activity, acting on CH-OH group of donors"/>
    <property type="evidence" value="ECO:0007669"/>
    <property type="project" value="InterPro"/>
</dbReference>
<organism evidence="7 8">
    <name type="scientific">Aspergillus kawachii</name>
    <name type="common">White koji mold</name>
    <name type="synonym">Aspergillus awamori var. kawachi</name>
    <dbReference type="NCBI Taxonomy" id="1069201"/>
    <lineage>
        <taxon>Eukaryota</taxon>
        <taxon>Fungi</taxon>
        <taxon>Dikarya</taxon>
        <taxon>Ascomycota</taxon>
        <taxon>Pezizomycotina</taxon>
        <taxon>Eurotiomycetes</taxon>
        <taxon>Eurotiomycetidae</taxon>
        <taxon>Eurotiales</taxon>
        <taxon>Aspergillaceae</taxon>
        <taxon>Aspergillus</taxon>
        <taxon>Aspergillus subgen. Circumdati</taxon>
    </lineage>
</organism>